<dbReference type="AlphaFoldDB" id="A0AA38VCX6"/>
<reference evidence="1" key="1">
    <citation type="submission" date="2022-07" db="EMBL/GenBank/DDBJ databases">
        <title>Fungi with potential for degradation of polypropylene.</title>
        <authorList>
            <person name="Gostincar C."/>
        </authorList>
    </citation>
    <scope>NUCLEOTIDE SEQUENCE</scope>
    <source>
        <strain evidence="1">EXF-13308</strain>
    </source>
</reference>
<sequence length="127" mass="14369">MEIILSVLHYQNLKTYDTLHAKELAAVALHSDKYDCTKALRPWISQWFGRIRGGSSTDDLALLLVAAYFFRASEHFKSVSARIVRQANANLSSIWASHDMMAFLPQELKRVRARDSANHGYGTTLTD</sequence>
<organism evidence="1 2">
    <name type="scientific">Pleurostoma richardsiae</name>
    <dbReference type="NCBI Taxonomy" id="41990"/>
    <lineage>
        <taxon>Eukaryota</taxon>
        <taxon>Fungi</taxon>
        <taxon>Dikarya</taxon>
        <taxon>Ascomycota</taxon>
        <taxon>Pezizomycotina</taxon>
        <taxon>Sordariomycetes</taxon>
        <taxon>Sordariomycetidae</taxon>
        <taxon>Calosphaeriales</taxon>
        <taxon>Pleurostomataceae</taxon>
        <taxon>Pleurostoma</taxon>
    </lineage>
</organism>
<evidence type="ECO:0000313" key="1">
    <source>
        <dbReference type="EMBL" id="KAJ9130228.1"/>
    </source>
</evidence>
<keyword evidence="2" id="KW-1185">Reference proteome</keyword>
<comment type="caution">
    <text evidence="1">The sequence shown here is derived from an EMBL/GenBank/DDBJ whole genome shotgun (WGS) entry which is preliminary data.</text>
</comment>
<gene>
    <name evidence="1" type="ORF">NKR23_g12296</name>
</gene>
<evidence type="ECO:0000313" key="2">
    <source>
        <dbReference type="Proteomes" id="UP001174694"/>
    </source>
</evidence>
<accession>A0AA38VCX6</accession>
<dbReference type="Proteomes" id="UP001174694">
    <property type="component" value="Unassembled WGS sequence"/>
</dbReference>
<name>A0AA38VCX6_9PEZI</name>
<protein>
    <submittedName>
        <fullName evidence="1">Uncharacterized protein</fullName>
    </submittedName>
</protein>
<dbReference type="EMBL" id="JANBVO010000099">
    <property type="protein sequence ID" value="KAJ9130228.1"/>
    <property type="molecule type" value="Genomic_DNA"/>
</dbReference>
<proteinExistence type="predicted"/>